<name>A0A9X2VYZ2_9PSEU</name>
<gene>
    <name evidence="1" type="ORF">NZH93_47885</name>
</gene>
<proteinExistence type="predicted"/>
<dbReference type="EMBL" id="JANYMP010000049">
    <property type="protein sequence ID" value="MCS7484599.1"/>
    <property type="molecule type" value="Genomic_DNA"/>
</dbReference>
<reference evidence="1" key="1">
    <citation type="submission" date="2022-08" db="EMBL/GenBank/DDBJ databases">
        <authorList>
            <person name="Tistechok S."/>
            <person name="Samborskyy M."/>
            <person name="Roman I."/>
        </authorList>
    </citation>
    <scope>NUCLEOTIDE SEQUENCE</scope>
    <source>
        <strain evidence="1">DSM 103496</strain>
    </source>
</reference>
<dbReference type="AlphaFoldDB" id="A0A9X2VYZ2"/>
<evidence type="ECO:0000313" key="1">
    <source>
        <dbReference type="EMBL" id="MCS7484599.1"/>
    </source>
</evidence>
<accession>A0A9X2VYZ2</accession>
<organism evidence="1 2">
    <name type="scientific">Umezawaea endophytica</name>
    <dbReference type="NCBI Taxonomy" id="1654476"/>
    <lineage>
        <taxon>Bacteria</taxon>
        <taxon>Bacillati</taxon>
        <taxon>Actinomycetota</taxon>
        <taxon>Actinomycetes</taxon>
        <taxon>Pseudonocardiales</taxon>
        <taxon>Pseudonocardiaceae</taxon>
        <taxon>Umezawaea</taxon>
    </lineage>
</organism>
<dbReference type="Proteomes" id="UP001141259">
    <property type="component" value="Unassembled WGS sequence"/>
</dbReference>
<comment type="caution">
    <text evidence="1">The sequence shown here is derived from an EMBL/GenBank/DDBJ whole genome shotgun (WGS) entry which is preliminary data.</text>
</comment>
<protein>
    <submittedName>
        <fullName evidence="1">Uncharacterized protein</fullName>
    </submittedName>
</protein>
<keyword evidence="2" id="KW-1185">Reference proteome</keyword>
<dbReference type="RefSeq" id="WP_259630044.1">
    <property type="nucleotide sequence ID" value="NZ_JANYMP010000049.1"/>
</dbReference>
<sequence length="42" mass="4307">MALLVLEGVVAPLKGEAALAITARALLVVGDTIVDAGRHERP</sequence>
<evidence type="ECO:0000313" key="2">
    <source>
        <dbReference type="Proteomes" id="UP001141259"/>
    </source>
</evidence>